<evidence type="ECO:0000313" key="4">
    <source>
        <dbReference type="Proteomes" id="UP000295741"/>
    </source>
</evidence>
<dbReference type="GO" id="GO:0016747">
    <property type="term" value="F:acyltransferase activity, transferring groups other than amino-acyl groups"/>
    <property type="evidence" value="ECO:0007669"/>
    <property type="project" value="InterPro"/>
</dbReference>
<dbReference type="OrthoDB" id="758560at2"/>
<dbReference type="Proteomes" id="UP000295741">
    <property type="component" value="Unassembled WGS sequence"/>
</dbReference>
<proteinExistence type="predicted"/>
<dbReference type="EMBL" id="SNWP01000014">
    <property type="protein sequence ID" value="TDO25101.1"/>
    <property type="molecule type" value="Genomic_DNA"/>
</dbReference>
<accession>A0A4V3C3V2</accession>
<dbReference type="AlphaFoldDB" id="A0A4V3C3V2"/>
<dbReference type="EMBL" id="SNWP01000016">
    <property type="protein sequence ID" value="TDO23498.1"/>
    <property type="molecule type" value="Genomic_DNA"/>
</dbReference>
<evidence type="ECO:0000259" key="1">
    <source>
        <dbReference type="PROSITE" id="PS51186"/>
    </source>
</evidence>
<organism evidence="2 4">
    <name type="scientific">Sediminibacterium goheungense</name>
    <dbReference type="NCBI Taxonomy" id="1086393"/>
    <lineage>
        <taxon>Bacteria</taxon>
        <taxon>Pseudomonadati</taxon>
        <taxon>Bacteroidota</taxon>
        <taxon>Chitinophagia</taxon>
        <taxon>Chitinophagales</taxon>
        <taxon>Chitinophagaceae</taxon>
        <taxon>Sediminibacterium</taxon>
    </lineage>
</organism>
<reference evidence="2 4" key="1">
    <citation type="submission" date="2019-03" db="EMBL/GenBank/DDBJ databases">
        <title>Genomic Encyclopedia of Archaeal and Bacterial Type Strains, Phase II (KMG-II): from individual species to whole genera.</title>
        <authorList>
            <person name="Goeker M."/>
        </authorList>
    </citation>
    <scope>NUCLEOTIDE SEQUENCE [LARGE SCALE GENOMIC DNA]</scope>
    <source>
        <strain evidence="2 4">DSM 28323</strain>
    </source>
</reference>
<protein>
    <recommendedName>
        <fullName evidence="1">N-acetyltransferase domain-containing protein</fullName>
    </recommendedName>
</protein>
<dbReference type="Gene3D" id="3.40.630.30">
    <property type="match status" value="1"/>
</dbReference>
<dbReference type="RefSeq" id="WP_133475674.1">
    <property type="nucleotide sequence ID" value="NZ_SNWP01000014.1"/>
</dbReference>
<dbReference type="PROSITE" id="PS51186">
    <property type="entry name" value="GNAT"/>
    <property type="match status" value="1"/>
</dbReference>
<keyword evidence="4" id="KW-1185">Reference proteome</keyword>
<gene>
    <name evidence="3" type="ORF">BC659_3116</name>
    <name evidence="2" type="ORF">BC659_3358</name>
</gene>
<feature type="domain" description="N-acetyltransferase" evidence="1">
    <location>
        <begin position="3"/>
        <end position="161"/>
    </location>
</feature>
<evidence type="ECO:0000313" key="3">
    <source>
        <dbReference type="EMBL" id="TDO25101.1"/>
    </source>
</evidence>
<dbReference type="SUPFAM" id="SSF55729">
    <property type="entry name" value="Acyl-CoA N-acyltransferases (Nat)"/>
    <property type="match status" value="1"/>
</dbReference>
<sequence>MSYIITNATTEDLPIIYHLFEEAIHFQKINNYIGWNNYDKEFIQADVQNNLLCKIVAKDEIACIFSICFTDKLIWREKESGDAIYLHRIVLNRKFKGEKLFAKVLDWTLQFALSKNLSYIRMDTWAENEKIITYYKGYGFSFIENYRTPDTDDLPIQHRNLHIALLEKKIIHS</sequence>
<evidence type="ECO:0000313" key="2">
    <source>
        <dbReference type="EMBL" id="TDO23498.1"/>
    </source>
</evidence>
<name>A0A4V3C3V2_9BACT</name>
<dbReference type="InterPro" id="IPR016181">
    <property type="entry name" value="Acyl_CoA_acyltransferase"/>
</dbReference>
<comment type="caution">
    <text evidence="2">The sequence shown here is derived from an EMBL/GenBank/DDBJ whole genome shotgun (WGS) entry which is preliminary data.</text>
</comment>
<dbReference type="InterPro" id="IPR000182">
    <property type="entry name" value="GNAT_dom"/>
</dbReference>